<gene>
    <name evidence="2" type="ORF">DBV15_09517</name>
</gene>
<dbReference type="Proteomes" id="UP000310200">
    <property type="component" value="Unassembled WGS sequence"/>
</dbReference>
<keyword evidence="3" id="KW-1185">Reference proteome</keyword>
<accession>A0A4S2KJ43</accession>
<evidence type="ECO:0000313" key="3">
    <source>
        <dbReference type="Proteomes" id="UP000310200"/>
    </source>
</evidence>
<comment type="caution">
    <text evidence="2">The sequence shown here is derived from an EMBL/GenBank/DDBJ whole genome shotgun (WGS) entry which is preliminary data.</text>
</comment>
<dbReference type="AlphaFoldDB" id="A0A4S2KJ43"/>
<sequence>MFAEHLGLSGSSQSASTLNDPRDAATRRCSVRTIAVGQVWPTFRNNRAIPRTSWWANCKCRSFKGICVGSSENVAERVGYHAMPAGIGRVWWAKGDQYWEAFDMERRRPVCSPRGTRTGINGCYWHDLDSDLNLDNALERDIQKPPVVVVVLSATTGISAPENSSPHLTPCSRVFAVMSAELCVADFIGRPLYMLQGH</sequence>
<protein>
    <submittedName>
        <fullName evidence="2">Ribosome-releasing factor 2, mitochondrial</fullName>
    </submittedName>
</protein>
<name>A0A4S2KJ43_9HYME</name>
<evidence type="ECO:0000256" key="1">
    <source>
        <dbReference type="SAM" id="MobiDB-lite"/>
    </source>
</evidence>
<organism evidence="2 3">
    <name type="scientific">Temnothorax longispinosus</name>
    <dbReference type="NCBI Taxonomy" id="300112"/>
    <lineage>
        <taxon>Eukaryota</taxon>
        <taxon>Metazoa</taxon>
        <taxon>Ecdysozoa</taxon>
        <taxon>Arthropoda</taxon>
        <taxon>Hexapoda</taxon>
        <taxon>Insecta</taxon>
        <taxon>Pterygota</taxon>
        <taxon>Neoptera</taxon>
        <taxon>Endopterygota</taxon>
        <taxon>Hymenoptera</taxon>
        <taxon>Apocrita</taxon>
        <taxon>Aculeata</taxon>
        <taxon>Formicoidea</taxon>
        <taxon>Formicidae</taxon>
        <taxon>Myrmicinae</taxon>
        <taxon>Temnothorax</taxon>
    </lineage>
</organism>
<reference evidence="2 3" key="1">
    <citation type="journal article" date="2019" name="Philos. Trans. R. Soc. Lond., B, Biol. Sci.">
        <title>Ant behaviour and brain gene expression of defending hosts depend on the ecological success of the intruding social parasite.</title>
        <authorList>
            <person name="Kaur R."/>
            <person name="Stoldt M."/>
            <person name="Jongepier E."/>
            <person name="Feldmeyer B."/>
            <person name="Menzel F."/>
            <person name="Bornberg-Bauer E."/>
            <person name="Foitzik S."/>
        </authorList>
    </citation>
    <scope>NUCLEOTIDE SEQUENCE [LARGE SCALE GENOMIC DNA]</scope>
    <source>
        <tissue evidence="2">Whole body</tissue>
    </source>
</reference>
<dbReference type="EMBL" id="QBLH01002215">
    <property type="protein sequence ID" value="TGZ49156.1"/>
    <property type="molecule type" value="Genomic_DNA"/>
</dbReference>
<feature type="region of interest" description="Disordered" evidence="1">
    <location>
        <begin position="1"/>
        <end position="21"/>
    </location>
</feature>
<evidence type="ECO:0000313" key="2">
    <source>
        <dbReference type="EMBL" id="TGZ49156.1"/>
    </source>
</evidence>
<proteinExistence type="predicted"/>
<feature type="compositionally biased region" description="Polar residues" evidence="1">
    <location>
        <begin position="9"/>
        <end position="19"/>
    </location>
</feature>